<keyword evidence="4" id="KW-1185">Reference proteome</keyword>
<dbReference type="PANTHER" id="PTHR10695:SF46">
    <property type="entry name" value="BIFUNCTIONAL COENZYME A SYNTHASE-RELATED"/>
    <property type="match status" value="1"/>
</dbReference>
<keyword evidence="3" id="KW-0812">Transmembrane</keyword>
<sequence>MFLIGLTGGIASGKSTVAEMFKELGCTILDADQIAREVVQPNKPAWKKIVKYFGDGILLEDGRLNRPKLGELVFTDPVKRKKLNSMTHPEIQKMMMWQLFYCFLKGHQFVILDIPLLYETSSMLKFLKEVIVVYCDSDMQLDRLMNRNELSKEEAVNRIESQMPLSHKIQLGDHIIDNTGSVENTQDQVDKLYRTFRGYHTHWILRFVLVSVFATFTYSILGIVKFILQFTGIKK</sequence>
<dbReference type="HAMAP" id="MF_00376">
    <property type="entry name" value="Dephospho_CoA_kinase"/>
    <property type="match status" value="1"/>
</dbReference>
<protein>
    <submittedName>
        <fullName evidence="5">Dephospho-CoA kinase domain-containing protein-like</fullName>
    </submittedName>
</protein>
<proteinExistence type="inferred from homology"/>
<evidence type="ECO:0000313" key="4">
    <source>
        <dbReference type="Proteomes" id="UP000694865"/>
    </source>
</evidence>
<keyword evidence="3" id="KW-0472">Membrane</keyword>
<keyword evidence="2" id="KW-0067">ATP-binding</keyword>
<evidence type="ECO:0000313" key="5">
    <source>
        <dbReference type="RefSeq" id="XP_002741436.1"/>
    </source>
</evidence>
<keyword evidence="1" id="KW-0547">Nucleotide-binding</keyword>
<dbReference type="Gene3D" id="3.40.50.300">
    <property type="entry name" value="P-loop containing nucleotide triphosphate hydrolases"/>
    <property type="match status" value="1"/>
</dbReference>
<accession>A0ABM0H0E8</accession>
<evidence type="ECO:0000256" key="1">
    <source>
        <dbReference type="ARBA" id="ARBA00022741"/>
    </source>
</evidence>
<dbReference type="GeneID" id="100366883"/>
<gene>
    <name evidence="5" type="primary">LOC100366883</name>
</gene>
<keyword evidence="3" id="KW-1133">Transmembrane helix</keyword>
<dbReference type="PROSITE" id="PS51219">
    <property type="entry name" value="DPCK"/>
    <property type="match status" value="1"/>
</dbReference>
<evidence type="ECO:0000256" key="2">
    <source>
        <dbReference type="ARBA" id="ARBA00022840"/>
    </source>
</evidence>
<dbReference type="InterPro" id="IPR027417">
    <property type="entry name" value="P-loop_NTPase"/>
</dbReference>
<reference evidence="5" key="1">
    <citation type="submission" date="2025-08" db="UniProtKB">
        <authorList>
            <consortium name="RefSeq"/>
        </authorList>
    </citation>
    <scope>IDENTIFICATION</scope>
    <source>
        <tissue evidence="5">Testes</tissue>
    </source>
</reference>
<feature type="transmembrane region" description="Helical" evidence="3">
    <location>
        <begin position="203"/>
        <end position="228"/>
    </location>
</feature>
<dbReference type="Pfam" id="PF01121">
    <property type="entry name" value="CoaE"/>
    <property type="match status" value="1"/>
</dbReference>
<name>A0ABM0H0E8_SACKO</name>
<dbReference type="CDD" id="cd02022">
    <property type="entry name" value="DPCK"/>
    <property type="match status" value="1"/>
</dbReference>
<dbReference type="InterPro" id="IPR001977">
    <property type="entry name" value="Depp_CoAkinase"/>
</dbReference>
<dbReference type="NCBIfam" id="TIGR00152">
    <property type="entry name" value="dephospho-CoA kinase"/>
    <property type="match status" value="1"/>
</dbReference>
<evidence type="ECO:0000256" key="3">
    <source>
        <dbReference type="SAM" id="Phobius"/>
    </source>
</evidence>
<dbReference type="SUPFAM" id="SSF52540">
    <property type="entry name" value="P-loop containing nucleoside triphosphate hydrolases"/>
    <property type="match status" value="1"/>
</dbReference>
<dbReference type="RefSeq" id="XP_002741436.1">
    <property type="nucleotide sequence ID" value="XM_002741390.2"/>
</dbReference>
<dbReference type="Proteomes" id="UP000694865">
    <property type="component" value="Unplaced"/>
</dbReference>
<dbReference type="PANTHER" id="PTHR10695">
    <property type="entry name" value="DEPHOSPHO-COA KINASE-RELATED"/>
    <property type="match status" value="1"/>
</dbReference>
<organism evidence="4 5">
    <name type="scientific">Saccoglossus kowalevskii</name>
    <name type="common">Acorn worm</name>
    <dbReference type="NCBI Taxonomy" id="10224"/>
    <lineage>
        <taxon>Eukaryota</taxon>
        <taxon>Metazoa</taxon>
        <taxon>Hemichordata</taxon>
        <taxon>Enteropneusta</taxon>
        <taxon>Harrimaniidae</taxon>
        <taxon>Saccoglossus</taxon>
    </lineage>
</organism>